<feature type="transmembrane region" description="Helical" evidence="1">
    <location>
        <begin position="7"/>
        <end position="35"/>
    </location>
</feature>
<feature type="transmembrane region" description="Helical" evidence="1">
    <location>
        <begin position="345"/>
        <end position="368"/>
    </location>
</feature>
<feature type="transmembrane region" description="Helical" evidence="1">
    <location>
        <begin position="202"/>
        <end position="224"/>
    </location>
</feature>
<feature type="transmembrane region" description="Helical" evidence="1">
    <location>
        <begin position="83"/>
        <end position="101"/>
    </location>
</feature>
<keyword evidence="1" id="KW-1133">Transmembrane helix</keyword>
<protein>
    <submittedName>
        <fullName evidence="2">Uncharacterized protein</fullName>
    </submittedName>
</protein>
<comment type="caution">
    <text evidence="2">The sequence shown here is derived from an EMBL/GenBank/DDBJ whole genome shotgun (WGS) entry which is preliminary data.</text>
</comment>
<gene>
    <name evidence="2" type="ORF">B5766_11015</name>
</gene>
<evidence type="ECO:0000256" key="1">
    <source>
        <dbReference type="SAM" id="Phobius"/>
    </source>
</evidence>
<organism evidence="2 3">
    <name type="scientific">Candidatus Lumbricidiphila eiseniae</name>
    <dbReference type="NCBI Taxonomy" id="1969409"/>
    <lineage>
        <taxon>Bacteria</taxon>
        <taxon>Bacillati</taxon>
        <taxon>Actinomycetota</taxon>
        <taxon>Actinomycetes</taxon>
        <taxon>Micrococcales</taxon>
        <taxon>Microbacteriaceae</taxon>
        <taxon>Candidatus Lumbricidiphila</taxon>
    </lineage>
</organism>
<dbReference type="InterPro" id="IPR045931">
    <property type="entry name" value="DUF6350"/>
</dbReference>
<dbReference type="EMBL" id="NAEP01000052">
    <property type="protein sequence ID" value="PDQ34455.1"/>
    <property type="molecule type" value="Genomic_DNA"/>
</dbReference>
<accession>A0A2A6FNK4</accession>
<reference evidence="3" key="1">
    <citation type="submission" date="2017-03" db="EMBL/GenBank/DDBJ databases">
        <authorList>
            <person name="Lund M.B."/>
        </authorList>
    </citation>
    <scope>NUCLEOTIDE SEQUENCE [LARGE SCALE GENOMIC DNA]</scope>
</reference>
<keyword evidence="1" id="KW-0812">Transmembrane</keyword>
<evidence type="ECO:0000313" key="2">
    <source>
        <dbReference type="EMBL" id="PDQ34455.1"/>
    </source>
</evidence>
<feature type="transmembrane region" description="Helical" evidence="1">
    <location>
        <begin position="244"/>
        <end position="266"/>
    </location>
</feature>
<feature type="transmembrane region" description="Helical" evidence="1">
    <location>
        <begin position="113"/>
        <end position="136"/>
    </location>
</feature>
<keyword evidence="1" id="KW-0472">Membrane</keyword>
<evidence type="ECO:0000313" key="3">
    <source>
        <dbReference type="Proteomes" id="UP000219994"/>
    </source>
</evidence>
<feature type="transmembrane region" description="Helical" evidence="1">
    <location>
        <begin position="303"/>
        <end position="324"/>
    </location>
</feature>
<sequence length="429" mass="44472">MKRLTSGFLAAAETVFAALTGLGIAFVPLVLLWAVQFHLQPDLALFTRAAANTWLLGHGVDLRVVIDPSLTAGLTVPGANAPFVISLAPLGFALVTAAAGWRIGYRALTRRELVVTGAIAVSGYAVIGGVLGLLVGTTAAQPDTWQSLLLPPLVMMTGVLAGACRGRWSDWERENRSRTIGQPGDWRLYPLLARAGFRAGRIAVTAVVGILGVAALLVTFSVVVNYATMVGLAGSLGAQGDGQFALFVGQLMLLPNVIVWAVAWLLGPGFSLGIGSHVSAWSTLVDPVPGIPLLGALPRGNSGFPPLWLLIPCVLGFVAVLVSERARLGTAGHRVSEDLEPEPRWLPVVTASGSVVIAAAVLGSLSWAASGGIGPGRLAMAGPVGWDVAVVTGLTVAVGVLAGHLLAWSRNNQRPRSDGESSEEVLGER</sequence>
<dbReference type="Pfam" id="PF19877">
    <property type="entry name" value="DUF6350"/>
    <property type="match status" value="1"/>
</dbReference>
<proteinExistence type="predicted"/>
<name>A0A2A6FNK4_9MICO</name>
<dbReference type="Proteomes" id="UP000219994">
    <property type="component" value="Unassembled WGS sequence"/>
</dbReference>
<feature type="transmembrane region" description="Helical" evidence="1">
    <location>
        <begin position="388"/>
        <end position="408"/>
    </location>
</feature>
<dbReference type="AlphaFoldDB" id="A0A2A6FNK4"/>